<dbReference type="SUPFAM" id="SSF52833">
    <property type="entry name" value="Thioredoxin-like"/>
    <property type="match status" value="1"/>
</dbReference>
<evidence type="ECO:0000256" key="5">
    <source>
        <dbReference type="ARBA" id="ARBA00023014"/>
    </source>
</evidence>
<dbReference type="GO" id="GO:0035091">
    <property type="term" value="F:phosphatidylinositol binding"/>
    <property type="evidence" value="ECO:0007669"/>
    <property type="project" value="InterPro"/>
</dbReference>
<dbReference type="InterPro" id="IPR002023">
    <property type="entry name" value="NuoE-like"/>
</dbReference>
<proteinExistence type="inferred from homology"/>
<dbReference type="InterPro" id="IPR002014">
    <property type="entry name" value="VHS_dom"/>
</dbReference>
<name>A0A8A0RJG3_9FIRM</name>
<gene>
    <name evidence="9" type="primary">hndA_1</name>
    <name evidence="9" type="ORF">H0A61_00141</name>
</gene>
<dbReference type="KEGG" id="kme:H0A61_00141"/>
<dbReference type="NCBIfam" id="NF005722">
    <property type="entry name" value="PRK07539.1-2"/>
    <property type="match status" value="1"/>
</dbReference>
<evidence type="ECO:0000256" key="2">
    <source>
        <dbReference type="ARBA" id="ARBA00022714"/>
    </source>
</evidence>
<evidence type="ECO:0000256" key="3">
    <source>
        <dbReference type="ARBA" id="ARBA00022723"/>
    </source>
</evidence>
<keyword evidence="2 7" id="KW-0001">2Fe-2S</keyword>
<keyword evidence="4 7" id="KW-0408">Iron</keyword>
<dbReference type="GO" id="GO:0050583">
    <property type="term" value="F:hydrogen dehydrogenase (NADP+) activity"/>
    <property type="evidence" value="ECO:0007669"/>
    <property type="project" value="UniProtKB-EC"/>
</dbReference>
<dbReference type="PROSITE" id="PS50179">
    <property type="entry name" value="VHS"/>
    <property type="match status" value="1"/>
</dbReference>
<dbReference type="InterPro" id="IPR028431">
    <property type="entry name" value="NADP_DH_HndA-like"/>
</dbReference>
<comment type="cofactor">
    <cofactor evidence="6">
        <name>[2Fe-2S] cluster</name>
        <dbReference type="ChEBI" id="CHEBI:190135"/>
    </cofactor>
</comment>
<dbReference type="EC" id="1.12.1.3" evidence="9"/>
<dbReference type="FunFam" id="1.10.10.1590:FF:000001">
    <property type="entry name" value="NADH-quinone oxidoreductase subunit E"/>
    <property type="match status" value="1"/>
</dbReference>
<dbReference type="InterPro" id="IPR036249">
    <property type="entry name" value="Thioredoxin-like_sf"/>
</dbReference>
<protein>
    <submittedName>
        <fullName evidence="9">NADP-reducing hydrogenase subunit HndA</fullName>
        <ecNumber evidence="9">1.12.1.3</ecNumber>
    </submittedName>
</protein>
<dbReference type="GO" id="GO:0051537">
    <property type="term" value="F:2 iron, 2 sulfur cluster binding"/>
    <property type="evidence" value="ECO:0007669"/>
    <property type="project" value="UniProtKB-KW"/>
</dbReference>
<dbReference type="PROSITE" id="PS01099">
    <property type="entry name" value="COMPLEX1_24K"/>
    <property type="match status" value="1"/>
</dbReference>
<keyword evidence="3 7" id="KW-0479">Metal-binding</keyword>
<keyword evidence="5 7" id="KW-0411">Iron-sulfur</keyword>
<dbReference type="PANTHER" id="PTHR43342">
    <property type="entry name" value="NADH-QUINONE OXIDOREDUCTASE, E SUBUNIT"/>
    <property type="match status" value="1"/>
</dbReference>
<dbReference type="GO" id="GO:0046872">
    <property type="term" value="F:metal ion binding"/>
    <property type="evidence" value="ECO:0007669"/>
    <property type="project" value="UniProtKB-KW"/>
</dbReference>
<accession>A0A8A0RJG3</accession>
<feature type="domain" description="VHS" evidence="8">
    <location>
        <begin position="67"/>
        <end position="131"/>
    </location>
</feature>
<evidence type="ECO:0000256" key="4">
    <source>
        <dbReference type="ARBA" id="ARBA00023004"/>
    </source>
</evidence>
<evidence type="ECO:0000313" key="10">
    <source>
        <dbReference type="Proteomes" id="UP000662904"/>
    </source>
</evidence>
<sequence length="169" mass="18873">MLAGTHSQRSFKRVNEIIKANGNQKSALITILQEVQEEYRYLPEEILTYIATVMGISPSKVFGVATFYENFSLEPKGKYVIKVCDGTACHVRKSRDILKALRKKLELKEGQNTTKDLLFTLETVSCLGACGLAPVMVINDKVYGKMTPDAVEKVIDDIIESEGIVNDQR</sequence>
<dbReference type="EMBL" id="CP059066">
    <property type="protein sequence ID" value="QSQ07824.1"/>
    <property type="molecule type" value="Genomic_DNA"/>
</dbReference>
<dbReference type="PIRSF" id="PIRSF000216">
    <property type="entry name" value="NADH_DH_24kDa"/>
    <property type="match status" value="1"/>
</dbReference>
<keyword evidence="10" id="KW-1185">Reference proteome</keyword>
<feature type="binding site" evidence="7">
    <location>
        <position position="130"/>
    </location>
    <ligand>
        <name>[2Fe-2S] cluster</name>
        <dbReference type="ChEBI" id="CHEBI:190135"/>
    </ligand>
</feature>
<reference evidence="9" key="1">
    <citation type="submission" date="2020-07" db="EMBL/GenBank/DDBJ databases">
        <title>Koleobacter methoxysyntrophicus gen. nov., sp. nov., a novel anaerobic bacterium isolated from deep subsurface oil field and proposal of Koleobacterales ord. nov. in the phylum Firmicutes.</title>
        <authorList>
            <person name="Sakamoto S."/>
            <person name="Tamaki H."/>
        </authorList>
    </citation>
    <scope>NUCLEOTIDE SEQUENCE</scope>
    <source>
        <strain evidence="9">NRmbB1</strain>
    </source>
</reference>
<organism evidence="9 10">
    <name type="scientific">Koleobacter methoxysyntrophicus</name>
    <dbReference type="NCBI Taxonomy" id="2751313"/>
    <lineage>
        <taxon>Bacteria</taxon>
        <taxon>Bacillati</taxon>
        <taxon>Bacillota</taxon>
        <taxon>Clostridia</taxon>
        <taxon>Koleobacterales</taxon>
        <taxon>Koleobacteraceae</taxon>
        <taxon>Koleobacter</taxon>
    </lineage>
</organism>
<dbReference type="PANTHER" id="PTHR43342:SF1">
    <property type="entry name" value="BIFURCATING [FEFE] HYDROGENASE GAMMA SUBUNIT"/>
    <property type="match status" value="1"/>
</dbReference>
<comment type="similarity">
    <text evidence="1">Belongs to the complex I 24 kDa subunit family.</text>
</comment>
<evidence type="ECO:0000259" key="8">
    <source>
        <dbReference type="PROSITE" id="PS50179"/>
    </source>
</evidence>
<feature type="binding site" evidence="7">
    <location>
        <position position="89"/>
    </location>
    <ligand>
        <name>[2Fe-2S] cluster</name>
        <dbReference type="ChEBI" id="CHEBI:190135"/>
    </ligand>
</feature>
<evidence type="ECO:0000256" key="7">
    <source>
        <dbReference type="PIRSR" id="PIRSR000216-1"/>
    </source>
</evidence>
<comment type="cofactor">
    <cofactor evidence="7">
        <name>[2Fe-2S] cluster</name>
        <dbReference type="ChEBI" id="CHEBI:190135"/>
    </cofactor>
    <text evidence="7">Binds 1 [2Fe-2S] cluster.</text>
</comment>
<dbReference type="AlphaFoldDB" id="A0A8A0RJG3"/>
<evidence type="ECO:0000256" key="6">
    <source>
        <dbReference type="ARBA" id="ARBA00034078"/>
    </source>
</evidence>
<dbReference type="Gene3D" id="1.10.10.1590">
    <property type="entry name" value="NADH-quinone oxidoreductase subunit E"/>
    <property type="match status" value="1"/>
</dbReference>
<feature type="binding site" evidence="7">
    <location>
        <position position="84"/>
    </location>
    <ligand>
        <name>[2Fe-2S] cluster</name>
        <dbReference type="ChEBI" id="CHEBI:190135"/>
    </ligand>
</feature>
<keyword evidence="9" id="KW-0560">Oxidoreductase</keyword>
<feature type="binding site" evidence="7">
    <location>
        <position position="126"/>
    </location>
    <ligand>
        <name>[2Fe-2S] cluster</name>
        <dbReference type="ChEBI" id="CHEBI:190135"/>
    </ligand>
</feature>
<dbReference type="Pfam" id="PF01257">
    <property type="entry name" value="2Fe-2S_thioredx"/>
    <property type="match status" value="1"/>
</dbReference>
<dbReference type="InterPro" id="IPR042128">
    <property type="entry name" value="NuoE_dom"/>
</dbReference>
<dbReference type="Gene3D" id="3.40.30.10">
    <property type="entry name" value="Glutaredoxin"/>
    <property type="match status" value="1"/>
</dbReference>
<evidence type="ECO:0000313" key="9">
    <source>
        <dbReference type="EMBL" id="QSQ07824.1"/>
    </source>
</evidence>
<dbReference type="GO" id="GO:0043130">
    <property type="term" value="F:ubiquitin binding"/>
    <property type="evidence" value="ECO:0007669"/>
    <property type="project" value="InterPro"/>
</dbReference>
<dbReference type="Proteomes" id="UP000662904">
    <property type="component" value="Chromosome"/>
</dbReference>
<dbReference type="CDD" id="cd03064">
    <property type="entry name" value="TRX_Fd_NuoE"/>
    <property type="match status" value="1"/>
</dbReference>
<dbReference type="InterPro" id="IPR041921">
    <property type="entry name" value="NuoE_N"/>
</dbReference>
<evidence type="ECO:0000256" key="1">
    <source>
        <dbReference type="ARBA" id="ARBA00010643"/>
    </source>
</evidence>
<dbReference type="RefSeq" id="WP_422120701.1">
    <property type="nucleotide sequence ID" value="NZ_CP059066.1"/>
</dbReference>